<proteinExistence type="predicted"/>
<dbReference type="Pfam" id="PF13343">
    <property type="entry name" value="SBP_bac_6"/>
    <property type="match status" value="1"/>
</dbReference>
<keyword evidence="4" id="KW-1185">Reference proteome</keyword>
<feature type="signal peptide" evidence="2">
    <location>
        <begin position="1"/>
        <end position="23"/>
    </location>
</feature>
<comment type="caution">
    <text evidence="3">The sequence shown here is derived from an EMBL/GenBank/DDBJ whole genome shotgun (WGS) entry which is preliminary data.</text>
</comment>
<dbReference type="PIRSF" id="PIRSF002825">
    <property type="entry name" value="CfbpA"/>
    <property type="match status" value="1"/>
</dbReference>
<reference evidence="3 4" key="1">
    <citation type="submission" date="2016-11" db="EMBL/GenBank/DDBJ databases">
        <title>A multilocus sequence analysis scheme for characterization of bacteria in the genus Thioclava.</title>
        <authorList>
            <person name="Liu Y."/>
            <person name="Shao Z."/>
        </authorList>
    </citation>
    <scope>NUCLEOTIDE SEQUENCE [LARGE SCALE GENOMIC DNA]</scope>
    <source>
        <strain evidence="3 4">11.10-0-13</strain>
    </source>
</reference>
<evidence type="ECO:0000256" key="2">
    <source>
        <dbReference type="SAM" id="SignalP"/>
    </source>
</evidence>
<dbReference type="CDD" id="cd13547">
    <property type="entry name" value="PBP2_Fbp_like_2"/>
    <property type="match status" value="1"/>
</dbReference>
<dbReference type="InterPro" id="IPR026045">
    <property type="entry name" value="Ferric-bd"/>
</dbReference>
<name>A0ABX3MHE3_9RHOB</name>
<feature type="chain" id="PRO_5045736448" evidence="2">
    <location>
        <begin position="24"/>
        <end position="316"/>
    </location>
</feature>
<dbReference type="PANTHER" id="PTHR30006:SF2">
    <property type="entry name" value="ABC TRANSPORTER SUBSTRATE-BINDING PROTEIN"/>
    <property type="match status" value="1"/>
</dbReference>
<accession>A0ABX3MHE3</accession>
<keyword evidence="1 2" id="KW-0732">Signal</keyword>
<dbReference type="EMBL" id="MPZS01000003">
    <property type="protein sequence ID" value="OOY10934.1"/>
    <property type="molecule type" value="Genomic_DNA"/>
</dbReference>
<dbReference type="Proteomes" id="UP000242224">
    <property type="component" value="Unassembled WGS sequence"/>
</dbReference>
<organism evidence="3 4">
    <name type="scientific">Thioclava marina</name>
    <dbReference type="NCBI Taxonomy" id="1915077"/>
    <lineage>
        <taxon>Bacteria</taxon>
        <taxon>Pseudomonadati</taxon>
        <taxon>Pseudomonadota</taxon>
        <taxon>Alphaproteobacteria</taxon>
        <taxon>Rhodobacterales</taxon>
        <taxon>Paracoccaceae</taxon>
        <taxon>Thioclava</taxon>
    </lineage>
</organism>
<evidence type="ECO:0000256" key="1">
    <source>
        <dbReference type="ARBA" id="ARBA00022729"/>
    </source>
</evidence>
<dbReference type="RefSeq" id="WP_078574836.1">
    <property type="nucleotide sequence ID" value="NZ_MPZS01000003.1"/>
</dbReference>
<dbReference type="Gene3D" id="3.40.190.10">
    <property type="entry name" value="Periplasmic binding protein-like II"/>
    <property type="match status" value="2"/>
</dbReference>
<protein>
    <submittedName>
        <fullName evidence="3">ABC transporter substrate-binding protein</fullName>
    </submittedName>
</protein>
<dbReference type="SUPFAM" id="SSF53850">
    <property type="entry name" value="Periplasmic binding protein-like II"/>
    <property type="match status" value="1"/>
</dbReference>
<evidence type="ECO:0000313" key="4">
    <source>
        <dbReference type="Proteomes" id="UP000242224"/>
    </source>
</evidence>
<dbReference type="PANTHER" id="PTHR30006">
    <property type="entry name" value="THIAMINE-BINDING PERIPLASMIC PROTEIN-RELATED"/>
    <property type="match status" value="1"/>
</dbReference>
<sequence length="316" mass="32888">MKTTLRSGLLALALSATGFAAQADITVYTAGPASLAKALAADFTAETGINVNLYQATTGKVMARLKAEESNPQADVVISASWDTATAFADQGLLMAYTSPNAQNVPDFLKSDTAVAQGVAALGIAWNPNSGTPKPTEWADLAKDDFKLMVTMPDPAASGSAYELVSGLYANGQGELFDKLAGNGALVAGANKAALTPVLQGAKAAVFGAVDYIALGSKATGESIDVIWPESGTVIAARPMMILKSTQNAEDAKKFIDFVLSDKGQEEVAKVYLMPARTDIKALRPTITELKQLPKSGTEAGSRGEVLDMFTKAFGK</sequence>
<evidence type="ECO:0000313" key="3">
    <source>
        <dbReference type="EMBL" id="OOY10934.1"/>
    </source>
</evidence>
<gene>
    <name evidence="3" type="ORF">BMG00_14390</name>
</gene>